<sequence length="338" mass="33809">MTTRIHSAFAAACALVATLVLAASVAFPGVAFAAVSAVYTAPTTPTYENPATGVIEDSAGQSNVALGESMVSSIVYENALIERDTDGTLYASLRFKLADQISSIGFEVSADGSTYEAVEGTQMQTGTDAATSTATADYRLPIPSETATLRCTMDVIPMGRAVIYFIQFGELQEGDTDGTFVVSVTPGEGTEDTELAATDGDATTSGDDAAAEKPAQDAGDLTNASKNEGVQEFDEEGREVTGDKQDQGSLDSGTILMIVGIAAAVVVVAGVVVYVAYLRPKRAQQASAAAAAAAAAAAPTGQGGGAAAGKGGKPAAKDAAPAGGAAPADDADGDASRA</sequence>
<dbReference type="Proteomes" id="UP000789325">
    <property type="component" value="Unassembled WGS sequence"/>
</dbReference>
<dbReference type="InterPro" id="IPR020985">
    <property type="entry name" value="Cell_surface_Shp_haem-bd"/>
</dbReference>
<evidence type="ECO:0000313" key="5">
    <source>
        <dbReference type="EMBL" id="HJH43529.1"/>
    </source>
</evidence>
<feature type="signal peptide" evidence="3">
    <location>
        <begin position="1"/>
        <end position="33"/>
    </location>
</feature>
<evidence type="ECO:0000259" key="4">
    <source>
        <dbReference type="Pfam" id="PF11545"/>
    </source>
</evidence>
<gene>
    <name evidence="5" type="ORF">K8V16_07005</name>
</gene>
<feature type="compositionally biased region" description="Acidic residues" evidence="1">
    <location>
        <begin position="329"/>
        <end position="338"/>
    </location>
</feature>
<dbReference type="Gene3D" id="2.60.40.1850">
    <property type="match status" value="1"/>
</dbReference>
<feature type="compositionally biased region" description="Gly residues" evidence="1">
    <location>
        <begin position="301"/>
        <end position="312"/>
    </location>
</feature>
<dbReference type="Pfam" id="PF11545">
    <property type="entry name" value="HemeBinding_Shp"/>
    <property type="match status" value="1"/>
</dbReference>
<keyword evidence="3" id="KW-0732">Signal</keyword>
<feature type="transmembrane region" description="Helical" evidence="2">
    <location>
        <begin position="255"/>
        <end position="277"/>
    </location>
</feature>
<reference evidence="5" key="1">
    <citation type="journal article" date="2021" name="PeerJ">
        <title>Extensive microbial diversity within the chicken gut microbiome revealed by metagenomics and culture.</title>
        <authorList>
            <person name="Gilroy R."/>
            <person name="Ravi A."/>
            <person name="Getino M."/>
            <person name="Pursley I."/>
            <person name="Horton D.L."/>
            <person name="Alikhan N.F."/>
            <person name="Baker D."/>
            <person name="Gharbi K."/>
            <person name="Hall N."/>
            <person name="Watson M."/>
            <person name="Adriaenssens E.M."/>
            <person name="Foster-Nyarko E."/>
            <person name="Jarju S."/>
            <person name="Secka A."/>
            <person name="Antonio M."/>
            <person name="Oren A."/>
            <person name="Chaudhuri R.R."/>
            <person name="La Ragione R."/>
            <person name="Hildebrand F."/>
            <person name="Pallen M.J."/>
        </authorList>
    </citation>
    <scope>NUCLEOTIDE SEQUENCE</scope>
    <source>
        <strain evidence="5">USAMLcec12-2067</strain>
    </source>
</reference>
<feature type="compositionally biased region" description="Low complexity" evidence="1">
    <location>
        <begin position="196"/>
        <end position="208"/>
    </location>
</feature>
<keyword evidence="2" id="KW-0812">Transmembrane</keyword>
<feature type="region of interest" description="Disordered" evidence="1">
    <location>
        <begin position="295"/>
        <end position="338"/>
    </location>
</feature>
<evidence type="ECO:0000256" key="1">
    <source>
        <dbReference type="SAM" id="MobiDB-lite"/>
    </source>
</evidence>
<feature type="region of interest" description="Disordered" evidence="1">
    <location>
        <begin position="184"/>
        <end position="248"/>
    </location>
</feature>
<dbReference type="GO" id="GO:0020037">
    <property type="term" value="F:heme binding"/>
    <property type="evidence" value="ECO:0007669"/>
    <property type="project" value="InterPro"/>
</dbReference>
<comment type="caution">
    <text evidence="5">The sequence shown here is derived from an EMBL/GenBank/DDBJ whole genome shotgun (WGS) entry which is preliminary data.</text>
</comment>
<evidence type="ECO:0000313" key="6">
    <source>
        <dbReference type="Proteomes" id="UP000789325"/>
    </source>
</evidence>
<organism evidence="5 6">
    <name type="scientific">Rubneribacter badeniensis</name>
    <dbReference type="NCBI Taxonomy" id="2070688"/>
    <lineage>
        <taxon>Bacteria</taxon>
        <taxon>Bacillati</taxon>
        <taxon>Actinomycetota</taxon>
        <taxon>Coriobacteriia</taxon>
        <taxon>Eggerthellales</taxon>
        <taxon>Eggerthellaceae</taxon>
        <taxon>Rubneribacter</taxon>
    </lineage>
</organism>
<dbReference type="InterPro" id="IPR037250">
    <property type="entry name" value="NEAT_dom_sf"/>
</dbReference>
<dbReference type="EMBL" id="DYZL01000147">
    <property type="protein sequence ID" value="HJH43529.1"/>
    <property type="molecule type" value="Genomic_DNA"/>
</dbReference>
<proteinExistence type="predicted"/>
<accession>A0A9D2VKX9</accession>
<keyword evidence="2" id="KW-0472">Membrane</keyword>
<feature type="domain" description="Cell surface protein Shp haem-binding" evidence="4">
    <location>
        <begin position="37"/>
        <end position="183"/>
    </location>
</feature>
<dbReference type="AlphaFoldDB" id="A0A9D2VKX9"/>
<evidence type="ECO:0000256" key="3">
    <source>
        <dbReference type="SAM" id="SignalP"/>
    </source>
</evidence>
<feature type="compositionally biased region" description="Low complexity" evidence="1">
    <location>
        <begin position="313"/>
        <end position="328"/>
    </location>
</feature>
<reference evidence="5" key="2">
    <citation type="submission" date="2021-09" db="EMBL/GenBank/DDBJ databases">
        <authorList>
            <person name="Gilroy R."/>
        </authorList>
    </citation>
    <scope>NUCLEOTIDE SEQUENCE</scope>
    <source>
        <strain evidence="5">USAMLcec12-2067</strain>
    </source>
</reference>
<protein>
    <recommendedName>
        <fullName evidence="4">Cell surface protein Shp haem-binding domain-containing protein</fullName>
    </recommendedName>
</protein>
<keyword evidence="2" id="KW-1133">Transmembrane helix</keyword>
<name>A0A9D2VKX9_9ACTN</name>
<evidence type="ECO:0000256" key="2">
    <source>
        <dbReference type="SAM" id="Phobius"/>
    </source>
</evidence>
<feature type="chain" id="PRO_5038931663" description="Cell surface protein Shp haem-binding domain-containing protein" evidence="3">
    <location>
        <begin position="34"/>
        <end position="338"/>
    </location>
</feature>